<keyword evidence="6" id="KW-1185">Reference proteome</keyword>
<name>A0ABP6WMN1_9ACTN</name>
<dbReference type="PROSITE" id="PS50949">
    <property type="entry name" value="HTH_GNTR"/>
    <property type="match status" value="1"/>
</dbReference>
<keyword evidence="3" id="KW-0804">Transcription</keyword>
<dbReference type="Pfam" id="PF07729">
    <property type="entry name" value="FCD"/>
    <property type="match status" value="1"/>
</dbReference>
<dbReference type="PANTHER" id="PTHR43537">
    <property type="entry name" value="TRANSCRIPTIONAL REGULATOR, GNTR FAMILY"/>
    <property type="match status" value="1"/>
</dbReference>
<dbReference type="InterPro" id="IPR011711">
    <property type="entry name" value="GntR_C"/>
</dbReference>
<dbReference type="Gene3D" id="1.10.10.10">
    <property type="entry name" value="Winged helix-like DNA-binding domain superfamily/Winged helix DNA-binding domain"/>
    <property type="match status" value="1"/>
</dbReference>
<dbReference type="RefSeq" id="WP_204912275.1">
    <property type="nucleotide sequence ID" value="NZ_BAAAYR010000001.1"/>
</dbReference>
<accession>A0ABP6WMN1</accession>
<dbReference type="InterPro" id="IPR036388">
    <property type="entry name" value="WH-like_DNA-bd_sf"/>
</dbReference>
<protein>
    <submittedName>
        <fullName evidence="5">GntR family transcriptional regulator</fullName>
    </submittedName>
</protein>
<dbReference type="PANTHER" id="PTHR43537:SF45">
    <property type="entry name" value="GNTR FAMILY REGULATORY PROTEIN"/>
    <property type="match status" value="1"/>
</dbReference>
<proteinExistence type="predicted"/>
<reference evidence="6" key="1">
    <citation type="journal article" date="2019" name="Int. J. Syst. Evol. Microbiol.">
        <title>The Global Catalogue of Microorganisms (GCM) 10K type strain sequencing project: providing services to taxonomists for standard genome sequencing and annotation.</title>
        <authorList>
            <consortium name="The Broad Institute Genomics Platform"/>
            <consortium name="The Broad Institute Genome Sequencing Center for Infectious Disease"/>
            <person name="Wu L."/>
            <person name="Ma J."/>
        </authorList>
    </citation>
    <scope>NUCLEOTIDE SEQUENCE [LARGE SCALE GENOMIC DNA]</scope>
    <source>
        <strain evidence="6">JCM 16540</strain>
    </source>
</reference>
<dbReference type="SUPFAM" id="SSF46785">
    <property type="entry name" value="Winged helix' DNA-binding domain"/>
    <property type="match status" value="1"/>
</dbReference>
<evidence type="ECO:0000256" key="1">
    <source>
        <dbReference type="ARBA" id="ARBA00023015"/>
    </source>
</evidence>
<sequence>MVDTAVGLYAPSLVEVATRQLREEILSGALVPGQRLVEEQIVARFSISRPPLREALRVLAQQGLVEHVPRRGARVTELTETDVEQLFGIRLALELHAVRTTFPLAVAADDARLAPLQGQLDAMRRAERDGDELAKDDAHRAFHAEVVALAGNRQLDLALEPVLLKLQRPMASNLRREAHAIGPEAGLGRHQALVDAIRGNDVDAIVHQLVHHGSTRFL</sequence>
<keyword evidence="2" id="KW-0238">DNA-binding</keyword>
<dbReference type="CDD" id="cd07377">
    <property type="entry name" value="WHTH_GntR"/>
    <property type="match status" value="1"/>
</dbReference>
<dbReference type="InterPro" id="IPR000524">
    <property type="entry name" value="Tscrpt_reg_HTH_GntR"/>
</dbReference>
<dbReference type="SMART" id="SM00345">
    <property type="entry name" value="HTH_GNTR"/>
    <property type="match status" value="1"/>
</dbReference>
<organism evidence="5 6">
    <name type="scientific">Microlunatus spumicola</name>
    <dbReference type="NCBI Taxonomy" id="81499"/>
    <lineage>
        <taxon>Bacteria</taxon>
        <taxon>Bacillati</taxon>
        <taxon>Actinomycetota</taxon>
        <taxon>Actinomycetes</taxon>
        <taxon>Propionibacteriales</taxon>
        <taxon>Propionibacteriaceae</taxon>
        <taxon>Microlunatus</taxon>
    </lineage>
</organism>
<dbReference type="Proteomes" id="UP001500767">
    <property type="component" value="Unassembled WGS sequence"/>
</dbReference>
<dbReference type="InterPro" id="IPR008920">
    <property type="entry name" value="TF_FadR/GntR_C"/>
</dbReference>
<comment type="caution">
    <text evidence="5">The sequence shown here is derived from an EMBL/GenBank/DDBJ whole genome shotgun (WGS) entry which is preliminary data.</text>
</comment>
<dbReference type="Gene3D" id="1.20.120.530">
    <property type="entry name" value="GntR ligand-binding domain-like"/>
    <property type="match status" value="1"/>
</dbReference>
<keyword evidence="1" id="KW-0805">Transcription regulation</keyword>
<dbReference type="SUPFAM" id="SSF48008">
    <property type="entry name" value="GntR ligand-binding domain-like"/>
    <property type="match status" value="1"/>
</dbReference>
<evidence type="ECO:0000313" key="5">
    <source>
        <dbReference type="EMBL" id="GAA3553854.1"/>
    </source>
</evidence>
<dbReference type="InterPro" id="IPR036390">
    <property type="entry name" value="WH_DNA-bd_sf"/>
</dbReference>
<gene>
    <name evidence="5" type="ORF">GCM10022197_06220</name>
</gene>
<evidence type="ECO:0000256" key="3">
    <source>
        <dbReference type="ARBA" id="ARBA00023163"/>
    </source>
</evidence>
<feature type="domain" description="HTH gntR-type" evidence="4">
    <location>
        <begin position="11"/>
        <end position="78"/>
    </location>
</feature>
<evidence type="ECO:0000256" key="2">
    <source>
        <dbReference type="ARBA" id="ARBA00023125"/>
    </source>
</evidence>
<evidence type="ECO:0000259" key="4">
    <source>
        <dbReference type="PROSITE" id="PS50949"/>
    </source>
</evidence>
<dbReference type="EMBL" id="BAAAYR010000001">
    <property type="protein sequence ID" value="GAA3553854.1"/>
    <property type="molecule type" value="Genomic_DNA"/>
</dbReference>
<dbReference type="SMART" id="SM00895">
    <property type="entry name" value="FCD"/>
    <property type="match status" value="1"/>
</dbReference>
<dbReference type="Pfam" id="PF00392">
    <property type="entry name" value="GntR"/>
    <property type="match status" value="1"/>
</dbReference>
<evidence type="ECO:0000313" key="6">
    <source>
        <dbReference type="Proteomes" id="UP001500767"/>
    </source>
</evidence>